<feature type="transmembrane region" description="Helical" evidence="2">
    <location>
        <begin position="15"/>
        <end position="31"/>
    </location>
</feature>
<protein>
    <submittedName>
        <fullName evidence="3">Uncharacterized protein</fullName>
    </submittedName>
</protein>
<dbReference type="EMBL" id="MN739806">
    <property type="protein sequence ID" value="QHT26982.1"/>
    <property type="molecule type" value="Genomic_DNA"/>
</dbReference>
<dbReference type="AlphaFoldDB" id="A0A6C0EE15"/>
<feature type="region of interest" description="Disordered" evidence="1">
    <location>
        <begin position="75"/>
        <end position="119"/>
    </location>
</feature>
<sequence>MTKQLIITIQNDFEINYSILFTILIIIYHLYKMISDNLIIDNYNQIKIMIDKNTNILNKIMNHYDYYNIKYTKEDDNNEYEDEEAEYDEAENEDAYEEDGEVEDNEADEEEQEDNEEDNKINLFKMNYISKIINNSSEDDIKKIVQMCSKKIFIPRIYTKSDLNDMTIYNTDEYNWNRLLKKDFTENIDDIIYNYLDE</sequence>
<evidence type="ECO:0000256" key="1">
    <source>
        <dbReference type="SAM" id="MobiDB-lite"/>
    </source>
</evidence>
<accession>A0A6C0EE15</accession>
<name>A0A6C0EE15_9ZZZZ</name>
<keyword evidence="2" id="KW-0472">Membrane</keyword>
<organism evidence="3">
    <name type="scientific">viral metagenome</name>
    <dbReference type="NCBI Taxonomy" id="1070528"/>
    <lineage>
        <taxon>unclassified sequences</taxon>
        <taxon>metagenomes</taxon>
        <taxon>organismal metagenomes</taxon>
    </lineage>
</organism>
<proteinExistence type="predicted"/>
<keyword evidence="2" id="KW-1133">Transmembrane helix</keyword>
<feature type="compositionally biased region" description="Acidic residues" evidence="1">
    <location>
        <begin position="76"/>
        <end position="117"/>
    </location>
</feature>
<evidence type="ECO:0000256" key="2">
    <source>
        <dbReference type="SAM" id="Phobius"/>
    </source>
</evidence>
<evidence type="ECO:0000313" key="3">
    <source>
        <dbReference type="EMBL" id="QHT26982.1"/>
    </source>
</evidence>
<reference evidence="3" key="1">
    <citation type="journal article" date="2020" name="Nature">
        <title>Giant virus diversity and host interactions through global metagenomics.</title>
        <authorList>
            <person name="Schulz F."/>
            <person name="Roux S."/>
            <person name="Paez-Espino D."/>
            <person name="Jungbluth S."/>
            <person name="Walsh D.A."/>
            <person name="Denef V.J."/>
            <person name="McMahon K.D."/>
            <person name="Konstantinidis K.T."/>
            <person name="Eloe-Fadrosh E.A."/>
            <person name="Kyrpides N.C."/>
            <person name="Woyke T."/>
        </authorList>
    </citation>
    <scope>NUCLEOTIDE SEQUENCE</scope>
    <source>
        <strain evidence="3">GVMAG-M-3300023179-2</strain>
    </source>
</reference>
<keyword evidence="2" id="KW-0812">Transmembrane</keyword>